<protein>
    <submittedName>
        <fullName evidence="2">Uncharacterized protein</fullName>
    </submittedName>
</protein>
<feature type="chain" id="PRO_5047018980" evidence="1">
    <location>
        <begin position="20"/>
        <end position="67"/>
    </location>
</feature>
<reference evidence="2" key="1">
    <citation type="submission" date="2022-10" db="EMBL/GenBank/DDBJ databases">
        <title>Flavobacterium sp. nov., a bacterium isolated from lake sediment.</title>
        <authorList>
            <person name="Qu J.-H."/>
        </authorList>
    </citation>
    <scope>NUCLEOTIDE SEQUENCE</scope>
    <source>
        <strain evidence="2">TH16-21</strain>
    </source>
</reference>
<evidence type="ECO:0000256" key="1">
    <source>
        <dbReference type="SAM" id="SignalP"/>
    </source>
</evidence>
<dbReference type="PROSITE" id="PS51257">
    <property type="entry name" value="PROKAR_LIPOPROTEIN"/>
    <property type="match status" value="1"/>
</dbReference>
<keyword evidence="3" id="KW-1185">Reference proteome</keyword>
<dbReference type="EMBL" id="JAPCIO010000014">
    <property type="protein sequence ID" value="MCW1149173.1"/>
    <property type="molecule type" value="Genomic_DNA"/>
</dbReference>
<sequence>MKKYLVVAFIALGSVLVSCSNDDNEVFSSPKVNSEPQEFDYSVVLKEGDTIGEGDTGGQGGNNPIKP</sequence>
<name>A0ABT3EKU4_9FLAO</name>
<organism evidence="2 3">
    <name type="scientific">Flavobacterium lacisediminis</name>
    <dbReference type="NCBI Taxonomy" id="2989705"/>
    <lineage>
        <taxon>Bacteria</taxon>
        <taxon>Pseudomonadati</taxon>
        <taxon>Bacteroidota</taxon>
        <taxon>Flavobacteriia</taxon>
        <taxon>Flavobacteriales</taxon>
        <taxon>Flavobacteriaceae</taxon>
        <taxon>Flavobacterium</taxon>
    </lineage>
</organism>
<comment type="caution">
    <text evidence="2">The sequence shown here is derived from an EMBL/GenBank/DDBJ whole genome shotgun (WGS) entry which is preliminary data.</text>
</comment>
<dbReference type="RefSeq" id="WP_264369858.1">
    <property type="nucleotide sequence ID" value="NZ_JAPCIO010000014.1"/>
</dbReference>
<dbReference type="Proteomes" id="UP001165677">
    <property type="component" value="Unassembled WGS sequence"/>
</dbReference>
<keyword evidence="1" id="KW-0732">Signal</keyword>
<proteinExistence type="predicted"/>
<feature type="signal peptide" evidence="1">
    <location>
        <begin position="1"/>
        <end position="19"/>
    </location>
</feature>
<accession>A0ABT3EKU4</accession>
<evidence type="ECO:0000313" key="2">
    <source>
        <dbReference type="EMBL" id="MCW1149173.1"/>
    </source>
</evidence>
<evidence type="ECO:0000313" key="3">
    <source>
        <dbReference type="Proteomes" id="UP001165677"/>
    </source>
</evidence>
<gene>
    <name evidence="2" type="ORF">OJ995_13165</name>
</gene>